<protein>
    <submittedName>
        <fullName evidence="2">Uncharacterized protein</fullName>
    </submittedName>
</protein>
<comment type="caution">
    <text evidence="2">The sequence shown here is derived from an EMBL/GenBank/DDBJ whole genome shotgun (WGS) entry which is preliminary data.</text>
</comment>
<gene>
    <name evidence="2" type="ORF">ERX46_01155</name>
</gene>
<dbReference type="Proteomes" id="UP000293952">
    <property type="component" value="Unassembled WGS sequence"/>
</dbReference>
<name>A0A4Q4KQE8_9FLAO</name>
<evidence type="ECO:0000313" key="3">
    <source>
        <dbReference type="Proteomes" id="UP000293952"/>
    </source>
</evidence>
<dbReference type="AlphaFoldDB" id="A0A4Q4KQE8"/>
<dbReference type="OrthoDB" id="1466364at2"/>
<reference evidence="2 3" key="1">
    <citation type="submission" date="2019-02" db="EMBL/GenBank/DDBJ databases">
        <title>Genome sequence of the sea-ice species Brumimicrobium glaciale.</title>
        <authorList>
            <person name="Bowman J.P."/>
        </authorList>
    </citation>
    <scope>NUCLEOTIDE SEQUENCE [LARGE SCALE GENOMIC DNA]</scope>
    <source>
        <strain evidence="2 3">IC156</strain>
    </source>
</reference>
<accession>A0A4Q4KQE8</accession>
<proteinExistence type="predicted"/>
<dbReference type="EMBL" id="SETE01000001">
    <property type="protein sequence ID" value="RYM35627.1"/>
    <property type="molecule type" value="Genomic_DNA"/>
</dbReference>
<feature type="transmembrane region" description="Helical" evidence="1">
    <location>
        <begin position="7"/>
        <end position="25"/>
    </location>
</feature>
<evidence type="ECO:0000313" key="2">
    <source>
        <dbReference type="EMBL" id="RYM35627.1"/>
    </source>
</evidence>
<keyword evidence="1" id="KW-0472">Membrane</keyword>
<dbReference type="RefSeq" id="WP_130091994.1">
    <property type="nucleotide sequence ID" value="NZ_SETE01000001.1"/>
</dbReference>
<keyword evidence="1" id="KW-1133">Transmembrane helix</keyword>
<keyword evidence="3" id="KW-1185">Reference proteome</keyword>
<organism evidence="2 3">
    <name type="scientific">Brumimicrobium glaciale</name>
    <dbReference type="NCBI Taxonomy" id="200475"/>
    <lineage>
        <taxon>Bacteria</taxon>
        <taxon>Pseudomonadati</taxon>
        <taxon>Bacteroidota</taxon>
        <taxon>Flavobacteriia</taxon>
        <taxon>Flavobacteriales</taxon>
        <taxon>Crocinitomicaceae</taxon>
        <taxon>Brumimicrobium</taxon>
    </lineage>
</organism>
<evidence type="ECO:0000256" key="1">
    <source>
        <dbReference type="SAM" id="Phobius"/>
    </source>
</evidence>
<sequence>MAKKTKVTIAALAILIGMVALIFYFSKQKKEEQFQLIDHVSETDIAYHANFIELLDEAIQYNSKVEKSITNNIALSEIKSTLLKSGLKLEKTYFTFSISEEKYSSFYMEIVDSSLFEDAFTKLSSFFNIKPLKEKSNLYISGNTAISAEKHPKYIKLNFGNGALNALSDKKSKPGLFFKKLLEKSNFGIINTTGTPHIDSTDYATFFYNYNNDLSLTMDWKVAKNHPIQFNSETGIEIYPTRKKNVQAFINFDKEHLISTINPFLKDKSTLILAKLPAVAKELLELWNGKTSIQMGGKSTYETIQIITEFDDDFNQVEKKIVKIDSIPDVGIYWGSNQPAESLALIYQLPNVKSDKDKMQIALLPSLNTKTENNSIKANTQKNDFKNQELKQIFYLNVNIPGIIGELKAEKTSENNLRLQLVLKDWNALRNPKSLSISSFW</sequence>
<keyword evidence="1" id="KW-0812">Transmembrane</keyword>